<proteinExistence type="predicted"/>
<sequence length="762" mass="80289">MTTLAHLAARLAQVERLLARTSRTAQLAYSSIENGAIEIHDEDGGIRGIVGQQPDGTTGVIAVNGPPPPMPTDPLVEPSLAGLKITWDGAFADAPAAPLDLARVQVHLLPDDIGMPDVRWPTTTIEAASGASVTIALASYDNVWVRLVAVNTSGTPGTPSAAVPAAARKANGDDLTDGIVTDTKLAQAAVTGPKIKAGQVTVDHLYFGANGNIIPDPSFETGLMAERIAGVDGVAVKSGGNGSSNALWLDGNLSANQYRYLRYGMMPITAGDRYWLGGDYKVTSDYVGGGLRLQMRWYDAAKQPLGGDGIVSVDQPTPDNTWRRMSGQVLAPNGAAYAALELRARAGAAAATGAAWWDNIECRPVLSSSTAGGSAEISPAGLRLLDADGEEAVALVTGRPQYLTLSTDGVPVATIDDRGAAGFADLSVAGRLTVGGDPIETLLADSSRGIVAWRLLSTSVTTTNTEMGLLELAFTADPARLYRVVLDCYASASAVGGDAVLYLRDGGAAAPTLSSPQVQSAIYPMSNLLTRVRMEDVRGGSLWGAGTHRVLCSFRNQNGPSGQTLKMLGASAYRGMFYVEDIGPSLPETGVFNNGGASSIPPPQKYQKTYSAAWSGSYSKRSSYNNNWGNKCYQGYYSSGNGIQASLIGFPSSLATDLSGATIIKAEVFLYFDHWFYNSGGKAVIKAHKHTSRPSSFSCDAESQTVDWGKNVGKWVDITAIFDSTSWRGIALDPNSSSSTYYGRARGYGETYAPKLRVTYTK</sequence>
<comment type="caution">
    <text evidence="1">The sequence shown here is derived from an EMBL/GenBank/DDBJ whole genome shotgun (WGS) entry which is preliminary data.</text>
</comment>
<organism evidence="1 2">
    <name type="scientific">Streptomyces sannanensis</name>
    <dbReference type="NCBI Taxonomy" id="285536"/>
    <lineage>
        <taxon>Bacteria</taxon>
        <taxon>Bacillati</taxon>
        <taxon>Actinomycetota</taxon>
        <taxon>Actinomycetes</taxon>
        <taxon>Kitasatosporales</taxon>
        <taxon>Streptomycetaceae</taxon>
        <taxon>Streptomyces</taxon>
    </lineage>
</organism>
<name>A0ABP6S9J6_9ACTN</name>
<dbReference type="Proteomes" id="UP001499990">
    <property type="component" value="Unassembled WGS sequence"/>
</dbReference>
<dbReference type="EMBL" id="BAAAYL010000001">
    <property type="protein sequence ID" value="GAA3371180.1"/>
    <property type="molecule type" value="Genomic_DNA"/>
</dbReference>
<evidence type="ECO:0000313" key="2">
    <source>
        <dbReference type="Proteomes" id="UP001499990"/>
    </source>
</evidence>
<dbReference type="Gene3D" id="2.60.120.260">
    <property type="entry name" value="Galactose-binding domain-like"/>
    <property type="match status" value="1"/>
</dbReference>
<reference evidence="2" key="1">
    <citation type="journal article" date="2019" name="Int. J. Syst. Evol. Microbiol.">
        <title>The Global Catalogue of Microorganisms (GCM) 10K type strain sequencing project: providing services to taxonomists for standard genome sequencing and annotation.</title>
        <authorList>
            <consortium name="The Broad Institute Genomics Platform"/>
            <consortium name="The Broad Institute Genome Sequencing Center for Infectious Disease"/>
            <person name="Wu L."/>
            <person name="Ma J."/>
        </authorList>
    </citation>
    <scope>NUCLEOTIDE SEQUENCE [LARGE SCALE GENOMIC DNA]</scope>
    <source>
        <strain evidence="2">JCM 9651</strain>
    </source>
</reference>
<evidence type="ECO:0000313" key="1">
    <source>
        <dbReference type="EMBL" id="GAA3371180.1"/>
    </source>
</evidence>
<protein>
    <submittedName>
        <fullName evidence="1">Uncharacterized protein</fullName>
    </submittedName>
</protein>
<gene>
    <name evidence="1" type="ORF">GCM10020367_20800</name>
</gene>
<accession>A0ABP6S9J6</accession>
<dbReference type="RefSeq" id="WP_345035994.1">
    <property type="nucleotide sequence ID" value="NZ_BAAAYL010000001.1"/>
</dbReference>
<keyword evidence="2" id="KW-1185">Reference proteome</keyword>